<feature type="compositionally biased region" description="Pro residues" evidence="1">
    <location>
        <begin position="382"/>
        <end position="393"/>
    </location>
</feature>
<feature type="transmembrane region" description="Helical" evidence="2">
    <location>
        <begin position="223"/>
        <end position="249"/>
    </location>
</feature>
<reference evidence="3 4" key="1">
    <citation type="journal article" date="2021" name="MBio">
        <title>A New Model Trypanosomatid, Novymonas esmeraldas: Genomic Perception of Its 'Candidatus Pandoraea novymonadis' Endosymbiont.</title>
        <authorList>
            <person name="Zakharova A."/>
            <person name="Saura A."/>
            <person name="Butenko A."/>
            <person name="Podesvova L."/>
            <person name="Warmusova S."/>
            <person name="Kostygov A.Y."/>
            <person name="Nenarokova A."/>
            <person name="Lukes J."/>
            <person name="Opperdoes F.R."/>
            <person name="Yurchenko V."/>
        </authorList>
    </citation>
    <scope>NUCLEOTIDE SEQUENCE [LARGE SCALE GENOMIC DNA]</scope>
    <source>
        <strain evidence="3 4">E262AT.01</strain>
    </source>
</reference>
<dbReference type="EMBL" id="JAECZO010000185">
    <property type="protein sequence ID" value="KAK7198881.1"/>
    <property type="molecule type" value="Genomic_DNA"/>
</dbReference>
<keyword evidence="2" id="KW-0472">Membrane</keyword>
<proteinExistence type="predicted"/>
<keyword evidence="4" id="KW-1185">Reference proteome</keyword>
<feature type="compositionally biased region" description="Basic and acidic residues" evidence="1">
    <location>
        <begin position="145"/>
        <end position="183"/>
    </location>
</feature>
<feature type="transmembrane region" description="Helical" evidence="2">
    <location>
        <begin position="50"/>
        <end position="73"/>
    </location>
</feature>
<comment type="caution">
    <text evidence="3">The sequence shown here is derived from an EMBL/GenBank/DDBJ whole genome shotgun (WGS) entry which is preliminary data.</text>
</comment>
<evidence type="ECO:0000256" key="1">
    <source>
        <dbReference type="SAM" id="MobiDB-lite"/>
    </source>
</evidence>
<keyword evidence="2" id="KW-1133">Transmembrane helix</keyword>
<feature type="transmembrane region" description="Helical" evidence="2">
    <location>
        <begin position="261"/>
        <end position="282"/>
    </location>
</feature>
<feature type="region of interest" description="Disordered" evidence="1">
    <location>
        <begin position="359"/>
        <end position="421"/>
    </location>
</feature>
<keyword evidence="2" id="KW-0812">Transmembrane</keyword>
<accession>A0AAW0F0G1</accession>
<sequence>MPPSSSSLRRVRRQRGVGGQEGLVYDHSGRPYVAMHPIYSSSNGTRACVLAFRITVCLLSLVVLVLSIVGQIVPYLKDVDDDDTWYYTVWEEQRVDDNGDASSKMLDSNAALAVFAILTGIFALVSFILAAVYASQWARAERERRAEERDSAELQSKHGRRRESAAPRNDNRSSERRGRRISDSDSDSFPYTNERVLNSGLVASVPHEEREANRRRLDRDMGIAIFSMLLCAAVCGFVTVILMGVGYSIDGYGGSTYQTELVAGFALFLVAFLLAVAAFILLAVPAATRLYLCCPPPVEDSELMAVREDEEDETTVPPPTAPRNPYQTGYTNAATAHGGGGGVDGHVAHGIPMALPGPPVASLLPSTAPPSGGGAYEMSERPPAPAPPPPPPAREGEYTTGVYFRPPPQLFPNVKKMNAGA</sequence>
<feature type="region of interest" description="Disordered" evidence="1">
    <location>
        <begin position="145"/>
        <end position="192"/>
    </location>
</feature>
<dbReference type="AlphaFoldDB" id="A0AAW0F0G1"/>
<gene>
    <name evidence="3" type="ORF">NESM_000854600</name>
</gene>
<evidence type="ECO:0000313" key="4">
    <source>
        <dbReference type="Proteomes" id="UP001430356"/>
    </source>
</evidence>
<evidence type="ECO:0000313" key="3">
    <source>
        <dbReference type="EMBL" id="KAK7198881.1"/>
    </source>
</evidence>
<name>A0AAW0F0G1_9TRYP</name>
<evidence type="ECO:0000256" key="2">
    <source>
        <dbReference type="SAM" id="Phobius"/>
    </source>
</evidence>
<protein>
    <submittedName>
        <fullName evidence="3">Uncharacterized protein</fullName>
    </submittedName>
</protein>
<organism evidence="3 4">
    <name type="scientific">Novymonas esmeraldas</name>
    <dbReference type="NCBI Taxonomy" id="1808958"/>
    <lineage>
        <taxon>Eukaryota</taxon>
        <taxon>Discoba</taxon>
        <taxon>Euglenozoa</taxon>
        <taxon>Kinetoplastea</taxon>
        <taxon>Metakinetoplastina</taxon>
        <taxon>Trypanosomatida</taxon>
        <taxon>Trypanosomatidae</taxon>
        <taxon>Novymonas</taxon>
    </lineage>
</organism>
<dbReference type="Proteomes" id="UP001430356">
    <property type="component" value="Unassembled WGS sequence"/>
</dbReference>
<feature type="region of interest" description="Disordered" evidence="1">
    <location>
        <begin position="307"/>
        <end position="345"/>
    </location>
</feature>
<feature type="transmembrane region" description="Helical" evidence="2">
    <location>
        <begin position="110"/>
        <end position="135"/>
    </location>
</feature>